<dbReference type="InterPro" id="IPR049326">
    <property type="entry name" value="Rhodopsin_dom_fungi"/>
</dbReference>
<gene>
    <name evidence="19" type="ORF">C8A05DRAFT_43640</name>
</gene>
<feature type="domain" description="CFEM" evidence="18">
    <location>
        <begin position="7"/>
        <end position="119"/>
    </location>
</feature>
<evidence type="ECO:0000313" key="20">
    <source>
        <dbReference type="Proteomes" id="UP001303889"/>
    </source>
</evidence>
<keyword evidence="12" id="KW-0449">Lipoprotein</keyword>
<dbReference type="SMART" id="SM00747">
    <property type="entry name" value="CFEM"/>
    <property type="match status" value="1"/>
</dbReference>
<evidence type="ECO:0000256" key="11">
    <source>
        <dbReference type="ARBA" id="ARBA00023157"/>
    </source>
</evidence>
<dbReference type="InterPro" id="IPR008427">
    <property type="entry name" value="Extracellular_membr_CFEM_dom"/>
</dbReference>
<sequence length="449" mass="49071">MRAILGFALGLLTVVAPTLVAAEGMDVLLQALPKCAGDCFLDSVARSACATNQTAACTCNDSNFKGQMTQCVMANCTVKQSLATMNITSAACGAPVRDRAGNFDTGQIIFAVITACIVLTRLGFEVFVVHNLAPDDYMFLALALIAAPSVAFIHHGTAPNGGGRDIWTLTPQQITNFLFYFYLQTISYFINVTLIKLCLLLFYLRIFPSEIVRRLLWGTLVFTVLYGITFFFLATFQCSPVRHFWLHWDGEHQGICLNLSAIGWANAAFSIALDFWMLAIPLSQLRTLTLHWKKKVGVGVMFFVGTFVTVVSIIRVKALITLGMSSNITWDNHPVTIWSMIELNVGIICICMPTLRLLLVRLFPKLGRGGTSYINRYQHHSGGAQGLSGRGARMGQGRTGQGRTVEDSTSTLKSDGAQSGSSVVLTTMGVKPPGMCIVRQQTYAVEYDD</sequence>
<dbReference type="GO" id="GO:0005576">
    <property type="term" value="C:extracellular region"/>
    <property type="evidence" value="ECO:0007669"/>
    <property type="project" value="UniProtKB-SubCell"/>
</dbReference>
<keyword evidence="6" id="KW-0325">Glycoprotein</keyword>
<evidence type="ECO:0000313" key="19">
    <source>
        <dbReference type="EMBL" id="KAK3903065.1"/>
    </source>
</evidence>
<feature type="compositionally biased region" description="Polar residues" evidence="15">
    <location>
        <begin position="407"/>
        <end position="420"/>
    </location>
</feature>
<feature type="chain" id="PRO_5042997181" description="CFEM domain-containing protein" evidence="17">
    <location>
        <begin position="23"/>
        <end position="449"/>
    </location>
</feature>
<dbReference type="PANTHER" id="PTHR33048:SF143">
    <property type="entry name" value="EXTRACELLULAR MEMBRANE PROTEIN CFEM DOMAIN-CONTAINING PROTEIN-RELATED"/>
    <property type="match status" value="1"/>
</dbReference>
<evidence type="ECO:0000256" key="15">
    <source>
        <dbReference type="SAM" id="MobiDB-lite"/>
    </source>
</evidence>
<evidence type="ECO:0000256" key="16">
    <source>
        <dbReference type="SAM" id="Phobius"/>
    </source>
</evidence>
<evidence type="ECO:0000256" key="5">
    <source>
        <dbReference type="ARBA" id="ARBA00022525"/>
    </source>
</evidence>
<evidence type="ECO:0000256" key="3">
    <source>
        <dbReference type="ARBA" id="ARBA00004613"/>
    </source>
</evidence>
<feature type="transmembrane region" description="Helical" evidence="16">
    <location>
        <begin position="336"/>
        <end position="359"/>
    </location>
</feature>
<evidence type="ECO:0000259" key="18">
    <source>
        <dbReference type="PROSITE" id="PS52012"/>
    </source>
</evidence>
<comment type="similarity">
    <text evidence="4">Belongs to the RBT5 family.</text>
</comment>
<evidence type="ECO:0000256" key="1">
    <source>
        <dbReference type="ARBA" id="ARBA00004141"/>
    </source>
</evidence>
<name>A0AAN6RU34_9PEZI</name>
<evidence type="ECO:0000256" key="8">
    <source>
        <dbReference type="ARBA" id="ARBA00022729"/>
    </source>
</evidence>
<keyword evidence="8 17" id="KW-0732">Signal</keyword>
<evidence type="ECO:0000256" key="14">
    <source>
        <dbReference type="PROSITE-ProRule" id="PRU01356"/>
    </source>
</evidence>
<feature type="transmembrane region" description="Helical" evidence="16">
    <location>
        <begin position="137"/>
        <end position="157"/>
    </location>
</feature>
<evidence type="ECO:0000256" key="2">
    <source>
        <dbReference type="ARBA" id="ARBA00004589"/>
    </source>
</evidence>
<keyword evidence="20" id="KW-1185">Reference proteome</keyword>
<reference evidence="19" key="1">
    <citation type="journal article" date="2023" name="Mol. Phylogenet. Evol.">
        <title>Genome-scale phylogeny and comparative genomics of the fungal order Sordariales.</title>
        <authorList>
            <person name="Hensen N."/>
            <person name="Bonometti L."/>
            <person name="Westerberg I."/>
            <person name="Brannstrom I.O."/>
            <person name="Guillou S."/>
            <person name="Cros-Aarteil S."/>
            <person name="Calhoun S."/>
            <person name="Haridas S."/>
            <person name="Kuo A."/>
            <person name="Mondo S."/>
            <person name="Pangilinan J."/>
            <person name="Riley R."/>
            <person name="LaButti K."/>
            <person name="Andreopoulos B."/>
            <person name="Lipzen A."/>
            <person name="Chen C."/>
            <person name="Yan M."/>
            <person name="Daum C."/>
            <person name="Ng V."/>
            <person name="Clum A."/>
            <person name="Steindorff A."/>
            <person name="Ohm R.A."/>
            <person name="Martin F."/>
            <person name="Silar P."/>
            <person name="Natvig D.O."/>
            <person name="Lalanne C."/>
            <person name="Gautier V."/>
            <person name="Ament-Velasquez S.L."/>
            <person name="Kruys A."/>
            <person name="Hutchinson M.I."/>
            <person name="Powell A.J."/>
            <person name="Barry K."/>
            <person name="Miller A.N."/>
            <person name="Grigoriev I.V."/>
            <person name="Debuchy R."/>
            <person name="Gladieux P."/>
            <person name="Hiltunen Thoren M."/>
            <person name="Johannesson H."/>
        </authorList>
    </citation>
    <scope>NUCLEOTIDE SEQUENCE</scope>
    <source>
        <strain evidence="19">CBS 103.79</strain>
    </source>
</reference>
<dbReference type="InterPro" id="IPR052337">
    <property type="entry name" value="SAT4-like"/>
</dbReference>
<evidence type="ECO:0000256" key="17">
    <source>
        <dbReference type="SAM" id="SignalP"/>
    </source>
</evidence>
<feature type="region of interest" description="Disordered" evidence="15">
    <location>
        <begin position="381"/>
        <end position="420"/>
    </location>
</feature>
<dbReference type="Pfam" id="PF05730">
    <property type="entry name" value="CFEM"/>
    <property type="match status" value="1"/>
</dbReference>
<dbReference type="AlphaFoldDB" id="A0AAN6RU34"/>
<evidence type="ECO:0000256" key="6">
    <source>
        <dbReference type="ARBA" id="ARBA00022622"/>
    </source>
</evidence>
<comment type="caution">
    <text evidence="19">The sequence shown here is derived from an EMBL/GenBank/DDBJ whole genome shotgun (WGS) entry which is preliminary data.</text>
</comment>
<dbReference type="EMBL" id="MU855471">
    <property type="protein sequence ID" value="KAK3903065.1"/>
    <property type="molecule type" value="Genomic_DNA"/>
</dbReference>
<dbReference type="PROSITE" id="PS52012">
    <property type="entry name" value="CFEM"/>
    <property type="match status" value="1"/>
</dbReference>
<keyword evidence="5" id="KW-0964">Secreted</keyword>
<evidence type="ECO:0000256" key="7">
    <source>
        <dbReference type="ARBA" id="ARBA00022692"/>
    </source>
</evidence>
<organism evidence="19 20">
    <name type="scientific">Staphylotrichum tortipilum</name>
    <dbReference type="NCBI Taxonomy" id="2831512"/>
    <lineage>
        <taxon>Eukaryota</taxon>
        <taxon>Fungi</taxon>
        <taxon>Dikarya</taxon>
        <taxon>Ascomycota</taxon>
        <taxon>Pezizomycotina</taxon>
        <taxon>Sordariomycetes</taxon>
        <taxon>Sordariomycetidae</taxon>
        <taxon>Sordariales</taxon>
        <taxon>Chaetomiaceae</taxon>
        <taxon>Staphylotrichum</taxon>
    </lineage>
</organism>
<evidence type="ECO:0000256" key="13">
    <source>
        <dbReference type="ARBA" id="ARBA00038359"/>
    </source>
</evidence>
<feature type="transmembrane region" description="Helical" evidence="16">
    <location>
        <begin position="177"/>
        <end position="203"/>
    </location>
</feature>
<keyword evidence="6" id="KW-0336">GPI-anchor</keyword>
<feature type="transmembrane region" description="Helical" evidence="16">
    <location>
        <begin position="108"/>
        <end position="130"/>
    </location>
</feature>
<dbReference type="GO" id="GO:0098552">
    <property type="term" value="C:side of membrane"/>
    <property type="evidence" value="ECO:0007669"/>
    <property type="project" value="UniProtKB-KW"/>
</dbReference>
<comment type="subcellular location">
    <subcellularLocation>
        <location evidence="2">Membrane</location>
        <topology evidence="2">Lipid-anchor</topology>
        <topology evidence="2">GPI-anchor</topology>
    </subcellularLocation>
    <subcellularLocation>
        <location evidence="1">Membrane</location>
        <topology evidence="1">Multi-pass membrane protein</topology>
    </subcellularLocation>
    <subcellularLocation>
        <location evidence="3">Secreted</location>
    </subcellularLocation>
</comment>
<feature type="signal peptide" evidence="17">
    <location>
        <begin position="1"/>
        <end position="22"/>
    </location>
</feature>
<proteinExistence type="inferred from homology"/>
<feature type="transmembrane region" description="Helical" evidence="16">
    <location>
        <begin position="296"/>
        <end position="316"/>
    </location>
</feature>
<dbReference type="Pfam" id="PF20684">
    <property type="entry name" value="Fung_rhodopsin"/>
    <property type="match status" value="1"/>
</dbReference>
<evidence type="ECO:0000256" key="10">
    <source>
        <dbReference type="ARBA" id="ARBA00023136"/>
    </source>
</evidence>
<feature type="transmembrane region" description="Helical" evidence="16">
    <location>
        <begin position="257"/>
        <end position="276"/>
    </location>
</feature>
<protein>
    <recommendedName>
        <fullName evidence="18">CFEM domain-containing protein</fullName>
    </recommendedName>
</protein>
<feature type="compositionally biased region" description="Gly residues" evidence="15">
    <location>
        <begin position="383"/>
        <end position="400"/>
    </location>
</feature>
<evidence type="ECO:0000256" key="12">
    <source>
        <dbReference type="ARBA" id="ARBA00023288"/>
    </source>
</evidence>
<comment type="caution">
    <text evidence="14">Lacks conserved residue(s) required for the propagation of feature annotation.</text>
</comment>
<keyword evidence="9 16" id="KW-1133">Transmembrane helix</keyword>
<feature type="disulfide bond" evidence="14">
    <location>
        <begin position="59"/>
        <end position="92"/>
    </location>
</feature>
<keyword evidence="11 14" id="KW-1015">Disulfide bond</keyword>
<evidence type="ECO:0000256" key="9">
    <source>
        <dbReference type="ARBA" id="ARBA00022989"/>
    </source>
</evidence>
<accession>A0AAN6RU34</accession>
<feature type="transmembrane region" description="Helical" evidence="16">
    <location>
        <begin position="215"/>
        <end position="237"/>
    </location>
</feature>
<dbReference type="Proteomes" id="UP001303889">
    <property type="component" value="Unassembled WGS sequence"/>
</dbReference>
<reference evidence="19" key="2">
    <citation type="submission" date="2023-05" db="EMBL/GenBank/DDBJ databases">
        <authorList>
            <consortium name="Lawrence Berkeley National Laboratory"/>
            <person name="Steindorff A."/>
            <person name="Hensen N."/>
            <person name="Bonometti L."/>
            <person name="Westerberg I."/>
            <person name="Brannstrom I.O."/>
            <person name="Guillou S."/>
            <person name="Cros-Aarteil S."/>
            <person name="Calhoun S."/>
            <person name="Haridas S."/>
            <person name="Kuo A."/>
            <person name="Mondo S."/>
            <person name="Pangilinan J."/>
            <person name="Riley R."/>
            <person name="Labutti K."/>
            <person name="Andreopoulos B."/>
            <person name="Lipzen A."/>
            <person name="Chen C."/>
            <person name="Yanf M."/>
            <person name="Daum C."/>
            <person name="Ng V."/>
            <person name="Clum A."/>
            <person name="Ohm R."/>
            <person name="Martin F."/>
            <person name="Silar P."/>
            <person name="Natvig D."/>
            <person name="Lalanne C."/>
            <person name="Gautier V."/>
            <person name="Ament-Velasquez S.L."/>
            <person name="Kruys A."/>
            <person name="Hutchinson M.I."/>
            <person name="Powell A.J."/>
            <person name="Barry K."/>
            <person name="Miller A.N."/>
            <person name="Grigoriev I.V."/>
            <person name="Debuchy R."/>
            <person name="Gladieux P."/>
            <person name="Thoren M.H."/>
            <person name="Johannesson H."/>
        </authorList>
    </citation>
    <scope>NUCLEOTIDE SEQUENCE</scope>
    <source>
        <strain evidence="19">CBS 103.79</strain>
    </source>
</reference>
<keyword evidence="7 16" id="KW-0812">Transmembrane</keyword>
<dbReference type="PANTHER" id="PTHR33048">
    <property type="entry name" value="PTH11-LIKE INTEGRAL MEMBRANE PROTEIN (AFU_ORTHOLOGUE AFUA_5G11245)"/>
    <property type="match status" value="1"/>
</dbReference>
<keyword evidence="10 16" id="KW-0472">Membrane</keyword>
<comment type="similarity">
    <text evidence="13">Belongs to the SAT4 family.</text>
</comment>
<evidence type="ECO:0000256" key="4">
    <source>
        <dbReference type="ARBA" id="ARBA00010031"/>
    </source>
</evidence>